<dbReference type="AlphaFoldDB" id="A0AA97PLX9"/>
<name>A0AA97PLX9_PYRO3</name>
<dbReference type="Proteomes" id="UP000011086">
    <property type="component" value="Unassembled WGS sequence"/>
</dbReference>
<dbReference type="EMBL" id="JH793830">
    <property type="protein sequence ID" value="ELQ39394.1"/>
    <property type="molecule type" value="Genomic_DNA"/>
</dbReference>
<evidence type="ECO:0000256" key="1">
    <source>
        <dbReference type="SAM" id="MobiDB-lite"/>
    </source>
</evidence>
<organism evidence="2">
    <name type="scientific">Pyricularia oryzae (strain Y34)</name>
    <name type="common">Rice blast fungus</name>
    <name type="synonym">Magnaporthe oryzae</name>
    <dbReference type="NCBI Taxonomy" id="1143189"/>
    <lineage>
        <taxon>Eukaryota</taxon>
        <taxon>Fungi</taxon>
        <taxon>Dikarya</taxon>
        <taxon>Ascomycota</taxon>
        <taxon>Pezizomycotina</taxon>
        <taxon>Sordariomycetes</taxon>
        <taxon>Sordariomycetidae</taxon>
        <taxon>Magnaporthales</taxon>
        <taxon>Pyriculariaceae</taxon>
        <taxon>Pyricularia</taxon>
    </lineage>
</organism>
<evidence type="ECO:0000313" key="2">
    <source>
        <dbReference type="EMBL" id="ELQ39394.1"/>
    </source>
</evidence>
<protein>
    <submittedName>
        <fullName evidence="2">Uncharacterized protein</fullName>
    </submittedName>
</protein>
<gene>
    <name evidence="2" type="ORF">OOU_Y34scaffold00500g41</name>
</gene>
<feature type="region of interest" description="Disordered" evidence="1">
    <location>
        <begin position="30"/>
        <end position="79"/>
    </location>
</feature>
<accession>A0AA97PLX9</accession>
<reference evidence="2" key="1">
    <citation type="journal article" date="2012" name="PLoS Genet.">
        <title>Comparative analysis of the genomes of two field isolates of the rice blast fungus Magnaporthe oryzae.</title>
        <authorList>
            <person name="Xue M."/>
            <person name="Yang J."/>
            <person name="Li Z."/>
            <person name="Hu S."/>
            <person name="Yao N."/>
            <person name="Dean R.A."/>
            <person name="Zhao W."/>
            <person name="Shen M."/>
            <person name="Zhang H."/>
            <person name="Li C."/>
            <person name="Liu L."/>
            <person name="Cao L."/>
            <person name="Xu X."/>
            <person name="Xing Y."/>
            <person name="Hsiang T."/>
            <person name="Zhang Z."/>
            <person name="Xu J.R."/>
            <person name="Peng Y.L."/>
        </authorList>
    </citation>
    <scope>NUCLEOTIDE SEQUENCE</scope>
    <source>
        <strain evidence="2">Y34</strain>
    </source>
</reference>
<proteinExistence type="predicted"/>
<sequence>MVPPREDEESKTSVEVRIISEFKLAPQLIGLDSFDRSPENKPPSSPMRMRVRPSRSNQQRGAGIRDGDPVVESAGVNGV</sequence>